<evidence type="ECO:0000256" key="6">
    <source>
        <dbReference type="ARBA" id="ARBA00022729"/>
    </source>
</evidence>
<protein>
    <recommendedName>
        <fullName evidence="3">cutinase</fullName>
        <ecNumber evidence="3">3.1.1.74</ecNumber>
    </recommendedName>
</protein>
<evidence type="ECO:0000256" key="7">
    <source>
        <dbReference type="ARBA" id="ARBA00022801"/>
    </source>
</evidence>
<dbReference type="PANTHER" id="PTHR48250">
    <property type="entry name" value="CUTINASE 2-RELATED"/>
    <property type="match status" value="1"/>
</dbReference>
<feature type="compositionally biased region" description="Low complexity" evidence="12">
    <location>
        <begin position="209"/>
        <end position="218"/>
    </location>
</feature>
<evidence type="ECO:0000256" key="5">
    <source>
        <dbReference type="ARBA" id="ARBA00022525"/>
    </source>
</evidence>
<evidence type="ECO:0000256" key="13">
    <source>
        <dbReference type="SAM" id="SignalP"/>
    </source>
</evidence>
<dbReference type="GO" id="GO:0005576">
    <property type="term" value="C:extracellular region"/>
    <property type="evidence" value="ECO:0007669"/>
    <property type="project" value="UniProtKB-SubCell"/>
</dbReference>
<comment type="catalytic activity">
    <reaction evidence="9">
        <text>cutin + H2O = cutin monomers.</text>
        <dbReference type="EC" id="3.1.1.74"/>
    </reaction>
</comment>
<dbReference type="EMBL" id="MU004241">
    <property type="protein sequence ID" value="KAF2664924.1"/>
    <property type="molecule type" value="Genomic_DNA"/>
</dbReference>
<dbReference type="SMART" id="SM01110">
    <property type="entry name" value="Cutinase"/>
    <property type="match status" value="1"/>
</dbReference>
<evidence type="ECO:0000256" key="11">
    <source>
        <dbReference type="PIRSR" id="PIRSR611150-2"/>
    </source>
</evidence>
<keyword evidence="5" id="KW-0964">Secreted</keyword>
<evidence type="ECO:0000256" key="4">
    <source>
        <dbReference type="ARBA" id="ARBA00022487"/>
    </source>
</evidence>
<feature type="compositionally biased region" description="Low complexity" evidence="12">
    <location>
        <begin position="224"/>
        <end position="236"/>
    </location>
</feature>
<feature type="region of interest" description="Disordered" evidence="12">
    <location>
        <begin position="205"/>
        <end position="236"/>
    </location>
</feature>
<dbReference type="Pfam" id="PF01083">
    <property type="entry name" value="Cutinase"/>
    <property type="match status" value="1"/>
</dbReference>
<feature type="signal peptide" evidence="13">
    <location>
        <begin position="1"/>
        <end position="17"/>
    </location>
</feature>
<feature type="active site" evidence="10">
    <location>
        <position position="166"/>
    </location>
</feature>
<organism evidence="14 15">
    <name type="scientific">Microthyrium microscopicum</name>
    <dbReference type="NCBI Taxonomy" id="703497"/>
    <lineage>
        <taxon>Eukaryota</taxon>
        <taxon>Fungi</taxon>
        <taxon>Dikarya</taxon>
        <taxon>Ascomycota</taxon>
        <taxon>Pezizomycotina</taxon>
        <taxon>Dothideomycetes</taxon>
        <taxon>Dothideomycetes incertae sedis</taxon>
        <taxon>Microthyriales</taxon>
        <taxon>Microthyriaceae</taxon>
        <taxon>Microthyrium</taxon>
    </lineage>
</organism>
<feature type="active site" description="Proton donor/acceptor" evidence="10">
    <location>
        <position position="179"/>
    </location>
</feature>
<keyword evidence="15" id="KW-1185">Reference proteome</keyword>
<sequence length="236" mass="23477">MKLSIAATTALASVAAAAPSSLESRQAGGGTCFVFARGSTEPSPIGIIIGPALQRALLSKIPGMKTIPVAYAASIMTNISIQRTDAASIQKGHDAFKQAAGCGIIIAGGYSQGAAVMHNVVPKLDAAIKSKLVGVALFGDTRNKQDSGHIPGFPTGKSKVWCNPSDGVCGGGLNVNGGHLSYSSASINEAATWLANLVKGGVGAGGEEGAAPAAAPKMPKMPKMPKSTAPAAEAAA</sequence>
<feature type="disulfide bond" evidence="11">
    <location>
        <begin position="162"/>
        <end position="169"/>
    </location>
</feature>
<dbReference type="InterPro" id="IPR043579">
    <property type="entry name" value="CUTINASE_2"/>
</dbReference>
<comment type="subcellular location">
    <subcellularLocation>
        <location evidence="1">Secreted</location>
    </subcellularLocation>
</comment>
<evidence type="ECO:0000313" key="14">
    <source>
        <dbReference type="EMBL" id="KAF2664924.1"/>
    </source>
</evidence>
<keyword evidence="8 11" id="KW-1015">Disulfide bond</keyword>
<evidence type="ECO:0000256" key="2">
    <source>
        <dbReference type="ARBA" id="ARBA00007534"/>
    </source>
</evidence>
<feature type="active site" description="Nucleophile" evidence="10">
    <location>
        <position position="111"/>
    </location>
</feature>
<evidence type="ECO:0000256" key="9">
    <source>
        <dbReference type="ARBA" id="ARBA00034045"/>
    </source>
</evidence>
<dbReference type="InterPro" id="IPR011150">
    <property type="entry name" value="Cutinase_monf"/>
</dbReference>
<keyword evidence="7 14" id="KW-0378">Hydrolase</keyword>
<dbReference type="Proteomes" id="UP000799302">
    <property type="component" value="Unassembled WGS sequence"/>
</dbReference>
<dbReference type="AlphaFoldDB" id="A0A6A6U1U9"/>
<evidence type="ECO:0000256" key="1">
    <source>
        <dbReference type="ARBA" id="ARBA00004613"/>
    </source>
</evidence>
<evidence type="ECO:0000313" key="15">
    <source>
        <dbReference type="Proteomes" id="UP000799302"/>
    </source>
</evidence>
<dbReference type="SUPFAM" id="SSF53474">
    <property type="entry name" value="alpha/beta-Hydrolases"/>
    <property type="match status" value="1"/>
</dbReference>
<accession>A0A6A6U1U9</accession>
<reference evidence="14" key="1">
    <citation type="journal article" date="2020" name="Stud. Mycol.">
        <title>101 Dothideomycetes genomes: a test case for predicting lifestyles and emergence of pathogens.</title>
        <authorList>
            <person name="Haridas S."/>
            <person name="Albert R."/>
            <person name="Binder M."/>
            <person name="Bloem J."/>
            <person name="Labutti K."/>
            <person name="Salamov A."/>
            <person name="Andreopoulos B."/>
            <person name="Baker S."/>
            <person name="Barry K."/>
            <person name="Bills G."/>
            <person name="Bluhm B."/>
            <person name="Cannon C."/>
            <person name="Castanera R."/>
            <person name="Culley D."/>
            <person name="Daum C."/>
            <person name="Ezra D."/>
            <person name="Gonzalez J."/>
            <person name="Henrissat B."/>
            <person name="Kuo A."/>
            <person name="Liang C."/>
            <person name="Lipzen A."/>
            <person name="Lutzoni F."/>
            <person name="Magnuson J."/>
            <person name="Mondo S."/>
            <person name="Nolan M."/>
            <person name="Ohm R."/>
            <person name="Pangilinan J."/>
            <person name="Park H.-J."/>
            <person name="Ramirez L."/>
            <person name="Alfaro M."/>
            <person name="Sun H."/>
            <person name="Tritt A."/>
            <person name="Yoshinaga Y."/>
            <person name="Zwiers L.-H."/>
            <person name="Turgeon B."/>
            <person name="Goodwin S."/>
            <person name="Spatafora J."/>
            <person name="Crous P."/>
            <person name="Grigoriev I."/>
        </authorList>
    </citation>
    <scope>NUCLEOTIDE SEQUENCE</scope>
    <source>
        <strain evidence="14">CBS 115976</strain>
    </source>
</reference>
<evidence type="ECO:0000256" key="3">
    <source>
        <dbReference type="ARBA" id="ARBA00013095"/>
    </source>
</evidence>
<comment type="similarity">
    <text evidence="2">Belongs to the cutinase family.</text>
</comment>
<keyword evidence="6 13" id="KW-0732">Signal</keyword>
<evidence type="ECO:0000256" key="10">
    <source>
        <dbReference type="PIRSR" id="PIRSR611150-1"/>
    </source>
</evidence>
<dbReference type="GO" id="GO:0050525">
    <property type="term" value="F:cutinase activity"/>
    <property type="evidence" value="ECO:0007669"/>
    <property type="project" value="UniProtKB-EC"/>
</dbReference>
<keyword evidence="4" id="KW-0719">Serine esterase</keyword>
<feature type="chain" id="PRO_5025363454" description="cutinase" evidence="13">
    <location>
        <begin position="18"/>
        <end position="236"/>
    </location>
</feature>
<dbReference type="OrthoDB" id="3225429at2759"/>
<dbReference type="InterPro" id="IPR029058">
    <property type="entry name" value="AB_hydrolase_fold"/>
</dbReference>
<evidence type="ECO:0000256" key="8">
    <source>
        <dbReference type="ARBA" id="ARBA00023157"/>
    </source>
</evidence>
<proteinExistence type="inferred from homology"/>
<dbReference type="Gene3D" id="3.40.50.1820">
    <property type="entry name" value="alpha/beta hydrolase"/>
    <property type="match status" value="1"/>
</dbReference>
<dbReference type="PANTHER" id="PTHR48250:SF3">
    <property type="entry name" value="CUTINASE 1-RELATED"/>
    <property type="match status" value="1"/>
</dbReference>
<evidence type="ECO:0000256" key="12">
    <source>
        <dbReference type="SAM" id="MobiDB-lite"/>
    </source>
</evidence>
<dbReference type="GO" id="GO:0016052">
    <property type="term" value="P:carbohydrate catabolic process"/>
    <property type="evidence" value="ECO:0007669"/>
    <property type="project" value="TreeGrafter"/>
</dbReference>
<gene>
    <name evidence="14" type="ORF">BT63DRAFT_482828</name>
</gene>
<name>A0A6A6U1U9_9PEZI</name>
<dbReference type="EC" id="3.1.1.74" evidence="3"/>
<dbReference type="PROSITE" id="PS00931">
    <property type="entry name" value="CUTINASE_2"/>
    <property type="match status" value="1"/>
</dbReference>
<dbReference type="InterPro" id="IPR000675">
    <property type="entry name" value="Cutinase/axe"/>
</dbReference>